<dbReference type="Proteomes" id="UP000010297">
    <property type="component" value="Unassembled WGS sequence"/>
</dbReference>
<dbReference type="Pfam" id="PF10799">
    <property type="entry name" value="YliH"/>
    <property type="match status" value="1"/>
</dbReference>
<evidence type="ECO:0000313" key="1">
    <source>
        <dbReference type="EMBL" id="GAB50527.1"/>
    </source>
</evidence>
<dbReference type="InterPro" id="IPR020359">
    <property type="entry name" value="Biofilm_regulator_BssR"/>
</dbReference>
<name>H5UX96_ATLHE</name>
<dbReference type="RefSeq" id="WP_002463165.1">
    <property type="nucleotide sequence ID" value="NZ_BAFF01000001.1"/>
</dbReference>
<comment type="caution">
    <text evidence="1">The sequence shown here is derived from an EMBL/GenBank/DDBJ whole genome shotgun (WGS) entry which is preliminary data.</text>
</comment>
<gene>
    <name evidence="1" type="primary">bssR</name>
    <name evidence="1" type="ORF">EH105704_01_05370</name>
</gene>
<dbReference type="eggNOG" id="ENOG5030IAT">
    <property type="taxonomic scope" value="Bacteria"/>
</dbReference>
<reference evidence="1 2" key="1">
    <citation type="submission" date="2012-02" db="EMBL/GenBank/DDBJ databases">
        <title>Whole genome shotgun sequence of Escherichia hermannii NBRC 105704.</title>
        <authorList>
            <person name="Yoshida I."/>
            <person name="Hosoyama A."/>
            <person name="Tsuchikane K."/>
            <person name="Katsumata H."/>
            <person name="Yamazaki S."/>
            <person name="Fujita N."/>
        </authorList>
    </citation>
    <scope>NUCLEOTIDE SEQUENCE [LARGE SCALE GENOMIC DNA]</scope>
    <source>
        <strain evidence="1 2">NBRC 105704</strain>
    </source>
</reference>
<proteinExistence type="predicted"/>
<keyword evidence="2" id="KW-1185">Reference proteome</keyword>
<dbReference type="GeneID" id="92829166"/>
<evidence type="ECO:0000313" key="2">
    <source>
        <dbReference type="Proteomes" id="UP000010297"/>
    </source>
</evidence>
<dbReference type="AlphaFoldDB" id="H5UX96"/>
<organism evidence="1 2">
    <name type="scientific">Atlantibacter hermannii NBRC 105704</name>
    <dbReference type="NCBI Taxonomy" id="1115512"/>
    <lineage>
        <taxon>Bacteria</taxon>
        <taxon>Pseudomonadati</taxon>
        <taxon>Pseudomonadota</taxon>
        <taxon>Gammaproteobacteria</taxon>
        <taxon>Enterobacterales</taxon>
        <taxon>Enterobacteriaceae</taxon>
        <taxon>Atlantibacter</taxon>
    </lineage>
</organism>
<protein>
    <submittedName>
        <fullName evidence="1">Biofilm regulator BssR</fullName>
    </submittedName>
</protein>
<accession>H5UX96</accession>
<dbReference type="EMBL" id="BAFF01000001">
    <property type="protein sequence ID" value="GAB50527.1"/>
    <property type="molecule type" value="Genomic_DNA"/>
</dbReference>
<sequence>MSRATLKYELQQQLIVSRNSLSAYLKLRKAKGYMSVAESNHLRDSLFALCTTYRENYPRLKLVLHEDELAALHHGLDAASSAAVCLMTGCHDCPLYITVDAEKLEHAIDAMNLSLCQLTHHQVPAEA</sequence>